<dbReference type="InterPro" id="IPR010918">
    <property type="entry name" value="PurM-like_C_dom"/>
</dbReference>
<dbReference type="OrthoDB" id="153904at2"/>
<name>A0A5M9HZZ3_9FIRM</name>
<evidence type="ECO:0000313" key="3">
    <source>
        <dbReference type="Proteomes" id="UP000322025"/>
    </source>
</evidence>
<dbReference type="Pfam" id="PF02769">
    <property type="entry name" value="AIRS_C"/>
    <property type="match status" value="1"/>
</dbReference>
<dbReference type="GO" id="GO:0051604">
    <property type="term" value="P:protein maturation"/>
    <property type="evidence" value="ECO:0007669"/>
    <property type="project" value="TreeGrafter"/>
</dbReference>
<organism evidence="2 3">
    <name type="scientific">Mediterraneibacter catenae</name>
    <dbReference type="NCBI Taxonomy" id="2594882"/>
    <lineage>
        <taxon>Bacteria</taxon>
        <taxon>Bacillati</taxon>
        <taxon>Bacillota</taxon>
        <taxon>Clostridia</taxon>
        <taxon>Lachnospirales</taxon>
        <taxon>Lachnospiraceae</taxon>
        <taxon>Mediterraneibacter</taxon>
    </lineage>
</organism>
<evidence type="ECO:0000313" key="2">
    <source>
        <dbReference type="EMBL" id="KAA8502277.1"/>
    </source>
</evidence>
<dbReference type="InterPro" id="IPR036676">
    <property type="entry name" value="PurM-like_C_sf"/>
</dbReference>
<reference evidence="2" key="1">
    <citation type="submission" date="2019-07" db="EMBL/GenBank/DDBJ databases">
        <authorList>
            <person name="Wongkuna S."/>
            <person name="Scaria J."/>
        </authorList>
    </citation>
    <scope>NUCLEOTIDE SEQUENCE [LARGE SCALE GENOMIC DNA]</scope>
    <source>
        <strain evidence="2">SW178</strain>
    </source>
</reference>
<gene>
    <name evidence="2" type="ORF">FNY66_03910</name>
</gene>
<evidence type="ECO:0000259" key="1">
    <source>
        <dbReference type="Pfam" id="PF02769"/>
    </source>
</evidence>
<protein>
    <recommendedName>
        <fullName evidence="1">PurM-like C-terminal domain-containing protein</fullName>
    </recommendedName>
</protein>
<comment type="caution">
    <text evidence="2">The sequence shown here is derived from an EMBL/GenBank/DDBJ whole genome shotgun (WGS) entry which is preliminary data.</text>
</comment>
<dbReference type="Proteomes" id="UP000322025">
    <property type="component" value="Unassembled WGS sequence"/>
</dbReference>
<proteinExistence type="predicted"/>
<dbReference type="SUPFAM" id="SSF56042">
    <property type="entry name" value="PurM C-terminal domain-like"/>
    <property type="match status" value="1"/>
</dbReference>
<dbReference type="Gene3D" id="3.90.650.10">
    <property type="entry name" value="PurM-like C-terminal domain"/>
    <property type="match status" value="1"/>
</dbReference>
<dbReference type="EMBL" id="VMSO01000003">
    <property type="protein sequence ID" value="KAA8502277.1"/>
    <property type="molecule type" value="Genomic_DNA"/>
</dbReference>
<keyword evidence="3" id="KW-1185">Reference proteome</keyword>
<dbReference type="Gene3D" id="3.30.1330.10">
    <property type="entry name" value="PurM-like, N-terminal domain"/>
    <property type="match status" value="1"/>
</dbReference>
<feature type="domain" description="PurM-like C-terminal" evidence="1">
    <location>
        <begin position="250"/>
        <end position="338"/>
    </location>
</feature>
<dbReference type="InterPro" id="IPR036921">
    <property type="entry name" value="PurM-like_N_sf"/>
</dbReference>
<dbReference type="InterPro" id="IPR011854">
    <property type="entry name" value="HypE"/>
</dbReference>
<sequence>MTVTVFTGKIQERQQAMSEKDGMRIGKITQTAWQRTVRKQLHTEDKRTLFGASPWETCSGFETEGGGGYVWADACAAGDDGRTGYYAVYHAAGDLAARGVSAEGAAVRILLPTGSSEEKLGLLAAGVDLACRELNIQASSFQAEVSGAVRQTVVFVSAAGKLYSRPAGRKRGQEKHDAVQTVQKGEMHREIVQCGYAGLEGTLRVLGEAREELETRFVSTFLDQAEEMTNELVRPVQLLNIYECDGAAEVCQIGSGGILAALWQLSETAHTGFEIDMPQIALKQETVEICEFYRLNPYLMTSAGSYLILTSEAESVIRELEEAGVCAVRLGVARDGNAKVIRNGEEVRYLDRPASDELERWMAER</sequence>
<dbReference type="PANTHER" id="PTHR30303">
    <property type="entry name" value="HYDROGENASE ISOENZYMES FORMATION PROTEIN HYPE"/>
    <property type="match status" value="1"/>
</dbReference>
<accession>A0A5M9HZZ3</accession>
<dbReference type="AlphaFoldDB" id="A0A5M9HZZ3"/>
<dbReference type="PANTHER" id="PTHR30303:SF4">
    <property type="entry name" value="HYDROGENASE EXPRESSION_FORMATION PROTEIN HYPE"/>
    <property type="match status" value="1"/>
</dbReference>